<dbReference type="NCBIfam" id="TIGR01068">
    <property type="entry name" value="thioredoxin"/>
    <property type="match status" value="1"/>
</dbReference>
<keyword evidence="2" id="KW-0813">Transport</keyword>
<dbReference type="Pfam" id="PF00085">
    <property type="entry name" value="Thioredoxin"/>
    <property type="match status" value="1"/>
</dbReference>
<dbReference type="Proteomes" id="UP000490386">
    <property type="component" value="Unassembled WGS sequence"/>
</dbReference>
<feature type="site" description="Contributes to redox potential value" evidence="8">
    <location>
        <position position="34"/>
    </location>
</feature>
<comment type="similarity">
    <text evidence="1 7">Belongs to the thioredoxin family.</text>
</comment>
<keyword evidence="5 9" id="KW-0676">Redox-active center</keyword>
<feature type="active site" description="Nucleophile" evidence="8">
    <location>
        <position position="35"/>
    </location>
</feature>
<dbReference type="PANTHER" id="PTHR45663:SF11">
    <property type="entry name" value="GEO12009P1"/>
    <property type="match status" value="1"/>
</dbReference>
<dbReference type="GO" id="GO:0045454">
    <property type="term" value="P:cell redox homeostasis"/>
    <property type="evidence" value="ECO:0007669"/>
    <property type="project" value="TreeGrafter"/>
</dbReference>
<evidence type="ECO:0000256" key="4">
    <source>
        <dbReference type="ARBA" id="ARBA00023157"/>
    </source>
</evidence>
<dbReference type="InterPro" id="IPR036249">
    <property type="entry name" value="Thioredoxin-like_sf"/>
</dbReference>
<gene>
    <name evidence="11" type="primary">trxA</name>
    <name evidence="11" type="ORF">F8O03_10780</name>
</gene>
<keyword evidence="12" id="KW-1185">Reference proteome</keyword>
<dbReference type="EMBL" id="WBJX01000003">
    <property type="protein sequence ID" value="KAB1637691.1"/>
    <property type="molecule type" value="Genomic_DNA"/>
</dbReference>
<dbReference type="OrthoDB" id="9790390at2"/>
<dbReference type="PROSITE" id="PS00194">
    <property type="entry name" value="THIOREDOXIN_1"/>
    <property type="match status" value="1"/>
</dbReference>
<dbReference type="PRINTS" id="PR00421">
    <property type="entry name" value="THIOREDOXIN"/>
</dbReference>
<feature type="site" description="Contributes to redox potential value" evidence="8">
    <location>
        <position position="33"/>
    </location>
</feature>
<dbReference type="GO" id="GO:0015035">
    <property type="term" value="F:protein-disulfide reductase activity"/>
    <property type="evidence" value="ECO:0007669"/>
    <property type="project" value="UniProtKB-UniRule"/>
</dbReference>
<dbReference type="SUPFAM" id="SSF52833">
    <property type="entry name" value="Thioredoxin-like"/>
    <property type="match status" value="1"/>
</dbReference>
<dbReference type="FunFam" id="3.40.30.10:FF:000001">
    <property type="entry name" value="Thioredoxin"/>
    <property type="match status" value="1"/>
</dbReference>
<dbReference type="Gene3D" id="3.40.30.10">
    <property type="entry name" value="Glutaredoxin"/>
    <property type="match status" value="1"/>
</dbReference>
<evidence type="ECO:0000256" key="3">
    <source>
        <dbReference type="ARBA" id="ARBA00022982"/>
    </source>
</evidence>
<proteinExistence type="inferred from homology"/>
<protein>
    <recommendedName>
        <fullName evidence="6 7">Thioredoxin</fullName>
    </recommendedName>
</protein>
<dbReference type="GO" id="GO:0005829">
    <property type="term" value="C:cytosol"/>
    <property type="evidence" value="ECO:0007669"/>
    <property type="project" value="TreeGrafter"/>
</dbReference>
<accession>A0A7J5B181</accession>
<evidence type="ECO:0000256" key="9">
    <source>
        <dbReference type="PIRSR" id="PIRSR000077-4"/>
    </source>
</evidence>
<keyword evidence="3" id="KW-0249">Electron transport</keyword>
<dbReference type="PIRSF" id="PIRSF000077">
    <property type="entry name" value="Thioredoxin"/>
    <property type="match status" value="1"/>
</dbReference>
<dbReference type="InterPro" id="IPR017937">
    <property type="entry name" value="Thioredoxin_CS"/>
</dbReference>
<keyword evidence="4 9" id="KW-1015">Disulfide bond</keyword>
<feature type="site" description="Deprotonates C-terminal active site Cys" evidence="8">
    <location>
        <position position="26"/>
    </location>
</feature>
<dbReference type="CDD" id="cd02947">
    <property type="entry name" value="TRX_family"/>
    <property type="match status" value="1"/>
</dbReference>
<sequence length="107" mass="11674">MSEPIVATTANFDQIVADAPGPVIVDFWAPWCGPCRQVAPVLDQMSEAHENLSIVKVNVDDEPDLAMKFRITSIPALKLFSNGEVVKEVVGAYPRAALEKQFADYLG</sequence>
<feature type="active site" description="Nucleophile" evidence="8">
    <location>
        <position position="32"/>
    </location>
</feature>
<dbReference type="RefSeq" id="WP_104244011.1">
    <property type="nucleotide sequence ID" value="NZ_CANKVH010000006.1"/>
</dbReference>
<evidence type="ECO:0000256" key="5">
    <source>
        <dbReference type="ARBA" id="ARBA00023284"/>
    </source>
</evidence>
<evidence type="ECO:0000256" key="7">
    <source>
        <dbReference type="PIRNR" id="PIRNR000077"/>
    </source>
</evidence>
<dbReference type="InterPro" id="IPR013766">
    <property type="entry name" value="Thioredoxin_domain"/>
</dbReference>
<name>A0A7J5B181_9MICO</name>
<evidence type="ECO:0000313" key="11">
    <source>
        <dbReference type="EMBL" id="KAB1637691.1"/>
    </source>
</evidence>
<dbReference type="PROSITE" id="PS51352">
    <property type="entry name" value="THIOREDOXIN_2"/>
    <property type="match status" value="1"/>
</dbReference>
<evidence type="ECO:0000256" key="6">
    <source>
        <dbReference type="NCBIfam" id="TIGR01068"/>
    </source>
</evidence>
<reference evidence="11 12" key="1">
    <citation type="submission" date="2019-09" db="EMBL/GenBank/DDBJ databases">
        <title>Phylogeny of genus Pseudoclavibacter and closely related genus.</title>
        <authorList>
            <person name="Li Y."/>
        </authorList>
    </citation>
    <scope>NUCLEOTIDE SEQUENCE [LARGE SCALE GENOMIC DNA]</scope>
    <source>
        <strain evidence="11 12">THG-MD12</strain>
    </source>
</reference>
<evidence type="ECO:0000256" key="2">
    <source>
        <dbReference type="ARBA" id="ARBA00022448"/>
    </source>
</evidence>
<dbReference type="InterPro" id="IPR005746">
    <property type="entry name" value="Thioredoxin"/>
</dbReference>
<dbReference type="AlphaFoldDB" id="A0A7J5B181"/>
<feature type="domain" description="Thioredoxin" evidence="10">
    <location>
        <begin position="1"/>
        <end position="107"/>
    </location>
</feature>
<dbReference type="PANTHER" id="PTHR45663">
    <property type="entry name" value="GEO12009P1"/>
    <property type="match status" value="1"/>
</dbReference>
<comment type="caution">
    <text evidence="11">The sequence shown here is derived from an EMBL/GenBank/DDBJ whole genome shotgun (WGS) entry which is preliminary data.</text>
</comment>
<feature type="disulfide bond" description="Redox-active" evidence="9">
    <location>
        <begin position="32"/>
        <end position="35"/>
    </location>
</feature>
<organism evidence="11 12">
    <name type="scientific">Pseudoclavibacter terrae</name>
    <dbReference type="NCBI Taxonomy" id="1530195"/>
    <lineage>
        <taxon>Bacteria</taxon>
        <taxon>Bacillati</taxon>
        <taxon>Actinomycetota</taxon>
        <taxon>Actinomycetes</taxon>
        <taxon>Micrococcales</taxon>
        <taxon>Microbacteriaceae</taxon>
        <taxon>Pseudoclavibacter</taxon>
    </lineage>
</organism>
<evidence type="ECO:0000313" key="12">
    <source>
        <dbReference type="Proteomes" id="UP000490386"/>
    </source>
</evidence>
<evidence type="ECO:0000256" key="8">
    <source>
        <dbReference type="PIRSR" id="PIRSR000077-1"/>
    </source>
</evidence>
<evidence type="ECO:0000256" key="1">
    <source>
        <dbReference type="ARBA" id="ARBA00008987"/>
    </source>
</evidence>
<evidence type="ECO:0000259" key="10">
    <source>
        <dbReference type="PROSITE" id="PS51352"/>
    </source>
</evidence>